<dbReference type="EMBL" id="KE561004">
    <property type="protein sequence ID" value="EPZ34056.1"/>
    <property type="molecule type" value="Genomic_DNA"/>
</dbReference>
<gene>
    <name evidence="2" type="ORF">O9G_004993</name>
    <name evidence="3" type="ORF">ROZALSC1DRAFT_28826</name>
</gene>
<dbReference type="Proteomes" id="UP000281549">
    <property type="component" value="Unassembled WGS sequence"/>
</dbReference>
<feature type="region of interest" description="Disordered" evidence="1">
    <location>
        <begin position="137"/>
        <end position="158"/>
    </location>
</feature>
<keyword evidence="4" id="KW-1185">Reference proteome</keyword>
<evidence type="ECO:0000256" key="1">
    <source>
        <dbReference type="SAM" id="MobiDB-lite"/>
    </source>
</evidence>
<dbReference type="Proteomes" id="UP000030755">
    <property type="component" value="Unassembled WGS sequence"/>
</dbReference>
<organism evidence="2 4">
    <name type="scientific">Rozella allomycis (strain CSF55)</name>
    <dbReference type="NCBI Taxonomy" id="988480"/>
    <lineage>
        <taxon>Eukaryota</taxon>
        <taxon>Fungi</taxon>
        <taxon>Fungi incertae sedis</taxon>
        <taxon>Cryptomycota</taxon>
        <taxon>Cryptomycota incertae sedis</taxon>
        <taxon>Rozella</taxon>
    </lineage>
</organism>
<protein>
    <submittedName>
        <fullName evidence="2">Uncharacterized protein</fullName>
    </submittedName>
</protein>
<evidence type="ECO:0000313" key="5">
    <source>
        <dbReference type="Proteomes" id="UP000281549"/>
    </source>
</evidence>
<proteinExistence type="predicted"/>
<evidence type="ECO:0000313" key="3">
    <source>
        <dbReference type="EMBL" id="RKP19595.1"/>
    </source>
</evidence>
<sequence>MECRRAITLIHPLNDALALFIRDDCSFSLVYESFLKLLKHPAYTQPSADVSGSERNAILELIKERWNFVYSKSLGFAYLLDQTKSTAAVVGRDLQDTIEQAVTIMERMGLPTGITTNEFGAAIVRLHYEKASWTDEEKRRSSFPRTTKDISPHHQKKLNFPAPPRETRIFCISPHHLLFLRTT</sequence>
<dbReference type="HOGENOM" id="CLU_1475934_0_0_1"/>
<accession>A0A075AUU9</accession>
<name>A0A075AUU9_ROZAC</name>
<dbReference type="OrthoDB" id="121153at2759"/>
<feature type="compositionally biased region" description="Basic and acidic residues" evidence="1">
    <location>
        <begin position="137"/>
        <end position="152"/>
    </location>
</feature>
<dbReference type="EMBL" id="ML005197">
    <property type="protein sequence ID" value="RKP19595.1"/>
    <property type="molecule type" value="Genomic_DNA"/>
</dbReference>
<evidence type="ECO:0000313" key="4">
    <source>
        <dbReference type="Proteomes" id="UP000030755"/>
    </source>
</evidence>
<reference evidence="2 4" key="1">
    <citation type="journal article" date="2013" name="Curr. Biol.">
        <title>Shared signatures of parasitism and phylogenomics unite Cryptomycota and microsporidia.</title>
        <authorList>
            <person name="James T.Y."/>
            <person name="Pelin A."/>
            <person name="Bonen L."/>
            <person name="Ahrendt S."/>
            <person name="Sain D."/>
            <person name="Corradi N."/>
            <person name="Stajich J.E."/>
        </authorList>
    </citation>
    <scope>NUCLEOTIDE SEQUENCE [LARGE SCALE GENOMIC DNA]</scope>
    <source>
        <strain evidence="2">CSF55</strain>
        <strain evidence="2">CSF55</strain>
    </source>
</reference>
<dbReference type="AlphaFoldDB" id="A0A075AUU9"/>
<reference evidence="5" key="2">
    <citation type="journal article" date="2018" name="Nat. Microbiol.">
        <title>Leveraging single-cell genomics to expand the fungal tree of life.</title>
        <authorList>
            <person name="Ahrendt S.R."/>
            <person name="Quandt C.A."/>
            <person name="Ciobanu D."/>
            <person name="Clum A."/>
            <person name="Salamov A."/>
            <person name="Andreopoulos B."/>
            <person name="Cheng J.F."/>
            <person name="Woyke T."/>
            <person name="Pelin A."/>
            <person name="Henrissat B."/>
            <person name="Reynolds N.K."/>
            <person name="Benny G.L."/>
            <person name="Smith M.E."/>
            <person name="James T.Y."/>
            <person name="Grigoriev I.V."/>
        </authorList>
    </citation>
    <scope>NUCLEOTIDE SEQUENCE [LARGE SCALE GENOMIC DNA]</scope>
    <source>
        <strain evidence="5">CSF55</strain>
    </source>
</reference>
<reference evidence="3" key="3">
    <citation type="submission" date="2018-08" db="EMBL/GenBank/DDBJ databases">
        <title>Leveraging single-cell genomics to expand the Fungal Tree of Life.</title>
        <authorList>
            <consortium name="DOE Joint Genome Institute"/>
            <person name="Ahrendt S.R."/>
            <person name="Quandt C.A."/>
            <person name="Ciobanu D."/>
            <person name="Clum A."/>
            <person name="Salamov A."/>
            <person name="Andreopoulos B."/>
            <person name="Cheng J.-F."/>
            <person name="Woyke T."/>
            <person name="Pelin A."/>
            <person name="Henrissat B."/>
            <person name="Reynolds N."/>
            <person name="Benny G.L."/>
            <person name="Smith M.E."/>
            <person name="James T.Y."/>
            <person name="Grigoriev I.V."/>
        </authorList>
    </citation>
    <scope>NUCLEOTIDE SEQUENCE</scope>
    <source>
        <strain evidence="3">CSF55</strain>
    </source>
</reference>
<evidence type="ECO:0000313" key="2">
    <source>
        <dbReference type="EMBL" id="EPZ34056.1"/>
    </source>
</evidence>